<dbReference type="EMBL" id="CAJNOQ010003186">
    <property type="protein sequence ID" value="CAF0999644.1"/>
    <property type="molecule type" value="Genomic_DNA"/>
</dbReference>
<comment type="caution">
    <text evidence="12">The sequence shown here is derived from an EMBL/GenBank/DDBJ whole genome shotgun (WGS) entry which is preliminary data.</text>
</comment>
<dbReference type="Proteomes" id="UP000663829">
    <property type="component" value="Unassembled WGS sequence"/>
</dbReference>
<dbReference type="InterPro" id="IPR003378">
    <property type="entry name" value="Fringe-like_glycosylTrfase"/>
</dbReference>
<proteinExistence type="inferred from homology"/>
<evidence type="ECO:0000256" key="2">
    <source>
        <dbReference type="ARBA" id="ARBA00008661"/>
    </source>
</evidence>
<dbReference type="AlphaFoldDB" id="A0A814GPY2"/>
<evidence type="ECO:0000256" key="5">
    <source>
        <dbReference type="ARBA" id="ARBA00022692"/>
    </source>
</evidence>
<dbReference type="EMBL" id="CAJNOK010013690">
    <property type="protein sequence ID" value="CAF1189549.1"/>
    <property type="molecule type" value="Genomic_DNA"/>
</dbReference>
<evidence type="ECO:0000313" key="16">
    <source>
        <dbReference type="Proteomes" id="UP000663829"/>
    </source>
</evidence>
<evidence type="ECO:0000256" key="3">
    <source>
        <dbReference type="ARBA" id="ARBA00022676"/>
    </source>
</evidence>
<dbReference type="GO" id="GO:0016020">
    <property type="term" value="C:membrane"/>
    <property type="evidence" value="ECO:0007669"/>
    <property type="project" value="UniProtKB-SubCell"/>
</dbReference>
<evidence type="ECO:0000256" key="9">
    <source>
        <dbReference type="ARBA" id="ARBA00037847"/>
    </source>
</evidence>
<dbReference type="EMBL" id="CAJOBA010035218">
    <property type="protein sequence ID" value="CAF4000593.1"/>
    <property type="molecule type" value="Genomic_DNA"/>
</dbReference>
<comment type="subcellular location">
    <subcellularLocation>
        <location evidence="9">Endomembrane system</location>
        <topology evidence="9">Single-pass membrane protein</topology>
    </subcellularLocation>
    <subcellularLocation>
        <location evidence="1">Membrane</location>
        <topology evidence="1">Single-pass type II membrane protein</topology>
    </subcellularLocation>
</comment>
<keyword evidence="4" id="KW-0808">Transferase</keyword>
<evidence type="ECO:0000313" key="12">
    <source>
        <dbReference type="EMBL" id="CAF0999644.1"/>
    </source>
</evidence>
<dbReference type="Proteomes" id="UP000682733">
    <property type="component" value="Unassembled WGS sequence"/>
</dbReference>
<name>A0A814GPY2_9BILA</name>
<comment type="similarity">
    <text evidence="2">Belongs to the glycosyltransferase 31 family.</text>
</comment>
<keyword evidence="6" id="KW-0735">Signal-anchor</keyword>
<dbReference type="Gene3D" id="3.90.550.50">
    <property type="match status" value="1"/>
</dbReference>
<feature type="domain" description="Fringe-like glycosyltransferase" evidence="11">
    <location>
        <begin position="235"/>
        <end position="437"/>
    </location>
</feature>
<keyword evidence="16" id="KW-1185">Reference proteome</keyword>
<organism evidence="12 16">
    <name type="scientific">Didymodactylos carnosus</name>
    <dbReference type="NCBI Taxonomy" id="1234261"/>
    <lineage>
        <taxon>Eukaryota</taxon>
        <taxon>Metazoa</taxon>
        <taxon>Spiralia</taxon>
        <taxon>Gnathifera</taxon>
        <taxon>Rotifera</taxon>
        <taxon>Eurotatoria</taxon>
        <taxon>Bdelloidea</taxon>
        <taxon>Philodinida</taxon>
        <taxon>Philodinidae</taxon>
        <taxon>Didymodactylos</taxon>
    </lineage>
</organism>
<evidence type="ECO:0000256" key="8">
    <source>
        <dbReference type="ARBA" id="ARBA00023136"/>
    </source>
</evidence>
<evidence type="ECO:0000313" key="15">
    <source>
        <dbReference type="EMBL" id="CAF4000593.1"/>
    </source>
</evidence>
<evidence type="ECO:0000256" key="10">
    <source>
        <dbReference type="SAM" id="SignalP"/>
    </source>
</evidence>
<dbReference type="Proteomes" id="UP000681722">
    <property type="component" value="Unassembled WGS sequence"/>
</dbReference>
<keyword evidence="10" id="KW-0732">Signal</keyword>
<reference evidence="12" key="1">
    <citation type="submission" date="2021-02" db="EMBL/GenBank/DDBJ databases">
        <authorList>
            <person name="Nowell W R."/>
        </authorList>
    </citation>
    <scope>NUCLEOTIDE SEQUENCE</scope>
</reference>
<dbReference type="OrthoDB" id="421979at2759"/>
<keyword evidence="3" id="KW-0328">Glycosyltransferase</keyword>
<dbReference type="GO" id="GO:0016757">
    <property type="term" value="F:glycosyltransferase activity"/>
    <property type="evidence" value="ECO:0007669"/>
    <property type="project" value="UniProtKB-KW"/>
</dbReference>
<evidence type="ECO:0000259" key="11">
    <source>
        <dbReference type="Pfam" id="PF02434"/>
    </source>
</evidence>
<evidence type="ECO:0000256" key="7">
    <source>
        <dbReference type="ARBA" id="ARBA00022989"/>
    </source>
</evidence>
<evidence type="ECO:0000256" key="1">
    <source>
        <dbReference type="ARBA" id="ARBA00004606"/>
    </source>
</evidence>
<dbReference type="GO" id="GO:0012505">
    <property type="term" value="C:endomembrane system"/>
    <property type="evidence" value="ECO:0007669"/>
    <property type="project" value="UniProtKB-SubCell"/>
</dbReference>
<keyword evidence="5" id="KW-0812">Transmembrane</keyword>
<sequence>MFLKLVCLVFFSISLRSNAEQQQEYEDFVILFLSQPHAYLLSKLHNSTLLIRSQQDELIQKYPNIRLSMTNSHDYASKVTNWYTIYPIFSTLLTKYSHLKFLFVCEIETRIDLIKLVDYSRTLANLSFVGHALYDTEPSIIHHYSFSKKAYPDPAAGILFSRQLLTTFIDKLPSHSNKIDFIIDIKYELVDIIEQLTSIKYLDQSNLFCNQHRPSLPSSCLTWNDWSIYNCQSSHIRLNHLYFGIKTFFDYHHKRVSLLKKTWLKNNLNYNLFSNKYDSSLKNILVLDGENTVYGHCHKTFSILKYFNNSVDTRQKYLIIVDDDTLLSVTRLLSLIQCFMLNDDVPVILGERYGYGSYDYPTAGSGIIFNRPTVELLIENCLCPQPDTPDDMFIGICLKRLKIRILHVNEFHQAQTTAYSNDWLKHQQPISFHKFENIDVEQTYKMYLEDKIIDNQNIEL</sequence>
<evidence type="ECO:0000313" key="13">
    <source>
        <dbReference type="EMBL" id="CAF1189549.1"/>
    </source>
</evidence>
<accession>A0A814GPY2</accession>
<evidence type="ECO:0000313" key="14">
    <source>
        <dbReference type="EMBL" id="CAF3771098.1"/>
    </source>
</evidence>
<feature type="signal peptide" evidence="10">
    <location>
        <begin position="1"/>
        <end position="19"/>
    </location>
</feature>
<keyword evidence="7" id="KW-1133">Transmembrane helix</keyword>
<dbReference type="Pfam" id="PF02434">
    <property type="entry name" value="Fringe"/>
    <property type="match status" value="1"/>
</dbReference>
<feature type="chain" id="PRO_5036224538" description="Fringe-like glycosyltransferase domain-containing protein" evidence="10">
    <location>
        <begin position="20"/>
        <end position="460"/>
    </location>
</feature>
<protein>
    <recommendedName>
        <fullName evidence="11">Fringe-like glycosyltransferase domain-containing protein</fullName>
    </recommendedName>
</protein>
<gene>
    <name evidence="12" type="ORF">GPM918_LOCUS13685</name>
    <name evidence="13" type="ORF">OVA965_LOCUS23467</name>
    <name evidence="14" type="ORF">SRO942_LOCUS13685</name>
    <name evidence="15" type="ORF">TMI583_LOCUS24186</name>
</gene>
<dbReference type="Proteomes" id="UP000677228">
    <property type="component" value="Unassembled WGS sequence"/>
</dbReference>
<evidence type="ECO:0000256" key="4">
    <source>
        <dbReference type="ARBA" id="ARBA00022679"/>
    </source>
</evidence>
<keyword evidence="8" id="KW-0472">Membrane</keyword>
<evidence type="ECO:0000256" key="6">
    <source>
        <dbReference type="ARBA" id="ARBA00022968"/>
    </source>
</evidence>
<dbReference type="EMBL" id="CAJOBC010003186">
    <property type="protein sequence ID" value="CAF3771098.1"/>
    <property type="molecule type" value="Genomic_DNA"/>
</dbReference>
<dbReference type="PANTHER" id="PTHR10811">
    <property type="entry name" value="FRINGE-RELATED"/>
    <property type="match status" value="1"/>
</dbReference>